<sequence length="106" mass="11918">MTAKRFKTDAFEAIHSAASGLLKAKSIDKKTMREYDDLCLEEPPHFEAKDIVQIRKSVKVSQPIFARYLNTSTSTIQKWESGQKQPSGMAARLLQVVQKHGLEVLA</sequence>
<evidence type="ECO:0000313" key="6">
    <source>
        <dbReference type="Proteomes" id="UP000397656"/>
    </source>
</evidence>
<keyword evidence="2 5" id="KW-0238">DNA-binding</keyword>
<name>A0A643FJ55_9BURK</name>
<reference evidence="5 6" key="1">
    <citation type="submission" date="2020-10" db="EMBL/GenBank/DDBJ databases">
        <title>Complete genome sequence of Cupriavidus basilensis CCUG 49340T.</title>
        <authorList>
            <person name="Salva-Serra F."/>
            <person name="Donoso R.A."/>
            <person name="Cho K.H."/>
            <person name="Yoo J.A."/>
            <person name="Lee K."/>
            <person name="Yoon S.-H."/>
            <person name="Perez-Pantoja D."/>
            <person name="Moore E.R.B."/>
        </authorList>
    </citation>
    <scope>NUCLEOTIDE SEQUENCE [LARGE SCALE GENOMIC DNA]</scope>
    <source>
        <strain evidence="6">CCUG 49340</strain>
        <plasmid evidence="5 6">pRK1-2</plasmid>
    </source>
</reference>
<dbReference type="Pfam" id="PF01381">
    <property type="entry name" value="HTH_3"/>
    <property type="match status" value="1"/>
</dbReference>
<dbReference type="InterPro" id="IPR001387">
    <property type="entry name" value="Cro/C1-type_HTH"/>
</dbReference>
<dbReference type="GO" id="GO:0003677">
    <property type="term" value="F:DNA binding"/>
    <property type="evidence" value="ECO:0007669"/>
    <property type="project" value="UniProtKB-KW"/>
</dbReference>
<dbReference type="PROSITE" id="PS50943">
    <property type="entry name" value="HTH_CROC1"/>
    <property type="match status" value="1"/>
</dbReference>
<evidence type="ECO:0000256" key="3">
    <source>
        <dbReference type="ARBA" id="ARBA00023163"/>
    </source>
</evidence>
<keyword evidence="5" id="KW-0614">Plasmid</keyword>
<accession>A0A643FJ55</accession>
<evidence type="ECO:0000256" key="2">
    <source>
        <dbReference type="ARBA" id="ARBA00023125"/>
    </source>
</evidence>
<dbReference type="PANTHER" id="PTHR36511:SF3">
    <property type="entry name" value="ANTITOXIN HIGA-2"/>
    <property type="match status" value="1"/>
</dbReference>
<dbReference type="InterPro" id="IPR052359">
    <property type="entry name" value="HTH-type_reg/antitoxin"/>
</dbReference>
<dbReference type="GeneID" id="98406750"/>
<dbReference type="EMBL" id="CP062806">
    <property type="protein sequence ID" value="QOT82065.1"/>
    <property type="molecule type" value="Genomic_DNA"/>
</dbReference>
<keyword evidence="1" id="KW-0805">Transcription regulation</keyword>
<evidence type="ECO:0000259" key="4">
    <source>
        <dbReference type="PROSITE" id="PS50943"/>
    </source>
</evidence>
<keyword evidence="3" id="KW-0804">Transcription</keyword>
<dbReference type="Gene3D" id="1.10.260.40">
    <property type="entry name" value="lambda repressor-like DNA-binding domains"/>
    <property type="match status" value="1"/>
</dbReference>
<proteinExistence type="predicted"/>
<gene>
    <name evidence="5" type="ORF">F7R26_037910</name>
</gene>
<dbReference type="SUPFAM" id="SSF47413">
    <property type="entry name" value="lambda repressor-like DNA-binding domains"/>
    <property type="match status" value="1"/>
</dbReference>
<evidence type="ECO:0000256" key="1">
    <source>
        <dbReference type="ARBA" id="ARBA00023015"/>
    </source>
</evidence>
<dbReference type="RefSeq" id="WP_150992829.1">
    <property type="nucleotide sequence ID" value="NZ_CP062806.1"/>
</dbReference>
<organism evidence="5 6">
    <name type="scientific">Cupriavidus basilensis</name>
    <dbReference type="NCBI Taxonomy" id="68895"/>
    <lineage>
        <taxon>Bacteria</taxon>
        <taxon>Pseudomonadati</taxon>
        <taxon>Pseudomonadota</taxon>
        <taxon>Betaproteobacteria</taxon>
        <taxon>Burkholderiales</taxon>
        <taxon>Burkholderiaceae</taxon>
        <taxon>Cupriavidus</taxon>
    </lineage>
</organism>
<evidence type="ECO:0000313" key="5">
    <source>
        <dbReference type="EMBL" id="QOT82065.1"/>
    </source>
</evidence>
<feature type="domain" description="HTH cro/C1-type" evidence="4">
    <location>
        <begin position="51"/>
        <end position="87"/>
    </location>
</feature>
<dbReference type="CDD" id="cd00093">
    <property type="entry name" value="HTH_XRE"/>
    <property type="match status" value="1"/>
</dbReference>
<dbReference type="InterPro" id="IPR010982">
    <property type="entry name" value="Lambda_DNA-bd_dom_sf"/>
</dbReference>
<dbReference type="Proteomes" id="UP000397656">
    <property type="component" value="Plasmid pRK1-2"/>
</dbReference>
<dbReference type="PANTHER" id="PTHR36511">
    <property type="entry name" value="MERR FAMILY BACTERIAL REGULATORY PROTEIN"/>
    <property type="match status" value="1"/>
</dbReference>
<dbReference type="AlphaFoldDB" id="A0A643FJ55"/>
<geneLocation type="plasmid" evidence="5 6">
    <name>pRK1-2</name>
</geneLocation>
<protein>
    <submittedName>
        <fullName evidence="5">DNA-binding transcriptional regulator</fullName>
    </submittedName>
</protein>